<dbReference type="EMBL" id="JANCMW010000003">
    <property type="protein sequence ID" value="MDF0749914.1"/>
    <property type="molecule type" value="Genomic_DNA"/>
</dbReference>
<reference evidence="2" key="1">
    <citation type="submission" date="2022-07" db="EMBL/GenBank/DDBJ databases">
        <title>Marinobacter iranensis a new bacterium isolate from a hipersaline lake in Iran.</title>
        <authorList>
            <person name="Mohammad A.M.A."/>
            <person name="Cristina S.-P."/>
            <person name="Antonio V."/>
        </authorList>
    </citation>
    <scope>NUCLEOTIDE SEQUENCE</scope>
    <source>
        <strain evidence="2">71-i</strain>
    </source>
</reference>
<keyword evidence="3" id="KW-1185">Reference proteome</keyword>
<evidence type="ECO:0000313" key="2">
    <source>
        <dbReference type="EMBL" id="MDF0749914.1"/>
    </source>
</evidence>
<feature type="region of interest" description="Disordered" evidence="1">
    <location>
        <begin position="46"/>
        <end position="78"/>
    </location>
</feature>
<sequence length="78" mass="8955">MDHEDIIRQGKDDYFTQKGHYANPYPPGSDKFNAYERGWMQSLKRVQKPFPGGSGSKRSFAEKYRNAPNWKGPGDSDD</sequence>
<feature type="compositionally biased region" description="Basic and acidic residues" evidence="1">
    <location>
        <begin position="1"/>
        <end position="15"/>
    </location>
</feature>
<accession>A0ABT5Y8L4</accession>
<dbReference type="RefSeq" id="WP_275705432.1">
    <property type="nucleotide sequence ID" value="NZ_JANCMW010000003.1"/>
</dbReference>
<protein>
    <submittedName>
        <fullName evidence="2">Uncharacterized protein</fullName>
    </submittedName>
</protein>
<name>A0ABT5Y8L4_9GAMM</name>
<comment type="caution">
    <text evidence="2">The sequence shown here is derived from an EMBL/GenBank/DDBJ whole genome shotgun (WGS) entry which is preliminary data.</text>
</comment>
<organism evidence="2 3">
    <name type="scientific">Marinobacter iranensis</name>
    <dbReference type="NCBI Taxonomy" id="2962607"/>
    <lineage>
        <taxon>Bacteria</taxon>
        <taxon>Pseudomonadati</taxon>
        <taxon>Pseudomonadota</taxon>
        <taxon>Gammaproteobacteria</taxon>
        <taxon>Pseudomonadales</taxon>
        <taxon>Marinobacteraceae</taxon>
        <taxon>Marinobacter</taxon>
    </lineage>
</organism>
<gene>
    <name evidence="2" type="ORF">NLU14_06695</name>
</gene>
<proteinExistence type="predicted"/>
<dbReference type="Proteomes" id="UP001143391">
    <property type="component" value="Unassembled WGS sequence"/>
</dbReference>
<feature type="region of interest" description="Disordered" evidence="1">
    <location>
        <begin position="1"/>
        <end position="29"/>
    </location>
</feature>
<evidence type="ECO:0000256" key="1">
    <source>
        <dbReference type="SAM" id="MobiDB-lite"/>
    </source>
</evidence>
<evidence type="ECO:0000313" key="3">
    <source>
        <dbReference type="Proteomes" id="UP001143391"/>
    </source>
</evidence>